<dbReference type="RefSeq" id="WP_038152440.1">
    <property type="nucleotide sequence ID" value="NZ_JRNT01000009.1"/>
</dbReference>
<reference evidence="1 2" key="1">
    <citation type="submission" date="2014-07" db="EMBL/GenBank/DDBJ databases">
        <authorList>
            <person name="McCorrison J."/>
            <person name="Sanka R."/>
            <person name="Torralba M."/>
            <person name="Gillis M."/>
            <person name="Haft D.H."/>
            <person name="Methe B."/>
            <person name="Sutton G."/>
            <person name="Nelson K.E."/>
        </authorList>
    </citation>
    <scope>NUCLEOTIDE SEQUENCE [LARGE SCALE GENOMIC DNA]</scope>
    <source>
        <strain evidence="1 2">DNF00314</strain>
    </source>
</reference>
<sequence>MKEPLLISACLYGIACRYDGKDNRISHIELLQQRYTLIPCCPEVMGGLPTPRTPAERRGRDVITRKGVVVTREFQKGVCQSVQLAKQYGCKVALLKANSPSCGCGFIYDGTFTHTLIAGDGMLTEALKDEGIHVFTEKEIEKLL</sequence>
<evidence type="ECO:0000313" key="2">
    <source>
        <dbReference type="Proteomes" id="UP000029628"/>
    </source>
</evidence>
<evidence type="ECO:0000313" key="1">
    <source>
        <dbReference type="EMBL" id="KGF47485.1"/>
    </source>
</evidence>
<proteinExistence type="predicted"/>
<keyword evidence="2" id="KW-1185">Reference proteome</keyword>
<comment type="caution">
    <text evidence="1">The sequence shown here is derived from an EMBL/GenBank/DDBJ whole genome shotgun (WGS) entry which is preliminary data.</text>
</comment>
<dbReference type="PANTHER" id="PTHR30087">
    <property type="entry name" value="INNER MEMBRANE PROTEIN"/>
    <property type="match status" value="1"/>
</dbReference>
<organism evidence="1 2">
    <name type="scientific">Veillonella montpellierensis DNF00314</name>
    <dbReference type="NCBI Taxonomy" id="1401067"/>
    <lineage>
        <taxon>Bacteria</taxon>
        <taxon>Bacillati</taxon>
        <taxon>Bacillota</taxon>
        <taxon>Negativicutes</taxon>
        <taxon>Veillonellales</taxon>
        <taxon>Veillonellaceae</taxon>
        <taxon>Veillonella</taxon>
    </lineage>
</organism>
<gene>
    <name evidence="1" type="ORF">HMPREF0872_04800</name>
</gene>
<accession>A0A096AKX8</accession>
<dbReference type="PANTHER" id="PTHR30087:SF1">
    <property type="entry name" value="HYPOTHETICAL CYTOSOLIC PROTEIN"/>
    <property type="match status" value="1"/>
</dbReference>
<dbReference type="Proteomes" id="UP000029628">
    <property type="component" value="Unassembled WGS sequence"/>
</dbReference>
<dbReference type="eggNOG" id="COG1683">
    <property type="taxonomic scope" value="Bacteria"/>
</dbReference>
<dbReference type="InterPro" id="IPR007553">
    <property type="entry name" value="2-thiour_desulf"/>
</dbReference>
<dbReference type="EMBL" id="JRNT01000009">
    <property type="protein sequence ID" value="KGF47485.1"/>
    <property type="molecule type" value="Genomic_DNA"/>
</dbReference>
<dbReference type="AlphaFoldDB" id="A0A096AKX8"/>
<protein>
    <submittedName>
        <fullName evidence="1">Uncharacterized protein</fullName>
    </submittedName>
</protein>
<name>A0A096AKX8_9FIRM</name>
<dbReference type="Pfam" id="PF04463">
    <property type="entry name" value="2-thiour_desulf"/>
    <property type="match status" value="1"/>
</dbReference>